<evidence type="ECO:0000313" key="2">
    <source>
        <dbReference type="EMBL" id="KAK4759292.1"/>
    </source>
</evidence>
<protein>
    <submittedName>
        <fullName evidence="2">Uncharacterized protein</fullName>
    </submittedName>
</protein>
<keyword evidence="1" id="KW-0732">Signal</keyword>
<feature type="signal peptide" evidence="1">
    <location>
        <begin position="1"/>
        <end position="26"/>
    </location>
</feature>
<dbReference type="PANTHER" id="PTHR33592">
    <property type="entry name" value="TRANSMEMBRANE PROTEIN"/>
    <property type="match status" value="1"/>
</dbReference>
<dbReference type="EMBL" id="JAXIOK010000011">
    <property type="protein sequence ID" value="KAK4759292.1"/>
    <property type="molecule type" value="Genomic_DNA"/>
</dbReference>
<evidence type="ECO:0000313" key="3">
    <source>
        <dbReference type="Proteomes" id="UP001345219"/>
    </source>
</evidence>
<feature type="chain" id="PRO_5042999126" evidence="1">
    <location>
        <begin position="27"/>
        <end position="117"/>
    </location>
</feature>
<dbReference type="PANTHER" id="PTHR33592:SF5">
    <property type="entry name" value="TRANSMEMBRANE PROTEIN"/>
    <property type="match status" value="1"/>
</dbReference>
<dbReference type="Proteomes" id="UP001345219">
    <property type="component" value="Chromosome 17"/>
</dbReference>
<name>A0AAN7K828_9MYRT</name>
<sequence>MMFINSIVPFLLLFLCMAINIKQYQATRILHDQQADADNRNQHAMKKEGGAGIINIQSLQRGSVPPSGSSGCTNIPGSSGPSCPVSEMHFAGGAFRHPHSYPRSTITFGVVSDQKQS</sequence>
<reference evidence="2 3" key="1">
    <citation type="journal article" date="2023" name="Hortic Res">
        <title>Pangenome of water caltrop reveals structural variations and asymmetric subgenome divergence after allopolyploidization.</title>
        <authorList>
            <person name="Zhang X."/>
            <person name="Chen Y."/>
            <person name="Wang L."/>
            <person name="Yuan Y."/>
            <person name="Fang M."/>
            <person name="Shi L."/>
            <person name="Lu R."/>
            <person name="Comes H.P."/>
            <person name="Ma Y."/>
            <person name="Chen Y."/>
            <person name="Huang G."/>
            <person name="Zhou Y."/>
            <person name="Zheng Z."/>
            <person name="Qiu Y."/>
        </authorList>
    </citation>
    <scope>NUCLEOTIDE SEQUENCE [LARGE SCALE GENOMIC DNA]</scope>
    <source>
        <tissue evidence="2">Roots</tissue>
    </source>
</reference>
<evidence type="ECO:0000256" key="1">
    <source>
        <dbReference type="SAM" id="SignalP"/>
    </source>
</evidence>
<accession>A0AAN7K828</accession>
<organism evidence="2 3">
    <name type="scientific">Trapa incisa</name>
    <dbReference type="NCBI Taxonomy" id="236973"/>
    <lineage>
        <taxon>Eukaryota</taxon>
        <taxon>Viridiplantae</taxon>
        <taxon>Streptophyta</taxon>
        <taxon>Embryophyta</taxon>
        <taxon>Tracheophyta</taxon>
        <taxon>Spermatophyta</taxon>
        <taxon>Magnoliopsida</taxon>
        <taxon>eudicotyledons</taxon>
        <taxon>Gunneridae</taxon>
        <taxon>Pentapetalae</taxon>
        <taxon>rosids</taxon>
        <taxon>malvids</taxon>
        <taxon>Myrtales</taxon>
        <taxon>Lythraceae</taxon>
        <taxon>Trapa</taxon>
    </lineage>
</organism>
<keyword evidence="3" id="KW-1185">Reference proteome</keyword>
<proteinExistence type="predicted"/>
<gene>
    <name evidence="2" type="ORF">SAY87_022423</name>
</gene>
<dbReference type="AlphaFoldDB" id="A0AAN7K828"/>
<comment type="caution">
    <text evidence="2">The sequence shown here is derived from an EMBL/GenBank/DDBJ whole genome shotgun (WGS) entry which is preliminary data.</text>
</comment>